<gene>
    <name evidence="1" type="ORF">BGZ65_002153</name>
</gene>
<evidence type="ECO:0000313" key="2">
    <source>
        <dbReference type="Proteomes" id="UP000749646"/>
    </source>
</evidence>
<organism evidence="1 2">
    <name type="scientific">Modicella reniformis</name>
    <dbReference type="NCBI Taxonomy" id="1440133"/>
    <lineage>
        <taxon>Eukaryota</taxon>
        <taxon>Fungi</taxon>
        <taxon>Fungi incertae sedis</taxon>
        <taxon>Mucoromycota</taxon>
        <taxon>Mortierellomycotina</taxon>
        <taxon>Mortierellomycetes</taxon>
        <taxon>Mortierellales</taxon>
        <taxon>Mortierellaceae</taxon>
        <taxon>Modicella</taxon>
    </lineage>
</organism>
<dbReference type="Proteomes" id="UP000749646">
    <property type="component" value="Unassembled WGS sequence"/>
</dbReference>
<protein>
    <submittedName>
        <fullName evidence="1">Uncharacterized protein</fullName>
    </submittedName>
</protein>
<keyword evidence="2" id="KW-1185">Reference proteome</keyword>
<name>A0A9P6LSW2_9FUNG</name>
<evidence type="ECO:0000313" key="1">
    <source>
        <dbReference type="EMBL" id="KAF9936688.1"/>
    </source>
</evidence>
<proteinExistence type="predicted"/>
<comment type="caution">
    <text evidence="1">The sequence shown here is derived from an EMBL/GenBank/DDBJ whole genome shotgun (WGS) entry which is preliminary data.</text>
</comment>
<accession>A0A9P6LSW2</accession>
<reference evidence="1" key="1">
    <citation type="journal article" date="2020" name="Fungal Divers.">
        <title>Resolving the Mortierellaceae phylogeny through synthesis of multi-gene phylogenetics and phylogenomics.</title>
        <authorList>
            <person name="Vandepol N."/>
            <person name="Liber J."/>
            <person name="Desiro A."/>
            <person name="Na H."/>
            <person name="Kennedy M."/>
            <person name="Barry K."/>
            <person name="Grigoriev I.V."/>
            <person name="Miller A.N."/>
            <person name="O'Donnell K."/>
            <person name="Stajich J.E."/>
            <person name="Bonito G."/>
        </authorList>
    </citation>
    <scope>NUCLEOTIDE SEQUENCE</scope>
    <source>
        <strain evidence="1">MES-2147</strain>
    </source>
</reference>
<dbReference type="EMBL" id="JAAAHW010009749">
    <property type="protein sequence ID" value="KAF9936688.1"/>
    <property type="molecule type" value="Genomic_DNA"/>
</dbReference>
<sequence length="104" mass="11714">MSSSSPGSNKLIFLSPYPITPTRHKPIANDNVNDVLFYLRGHHLVVNLHPDPTSATQLISTLNQEKLAEFFIQYTLDDRQESPAIPPDTYLLGHFMSKISTSIY</sequence>
<dbReference type="AlphaFoldDB" id="A0A9P6LSW2"/>